<dbReference type="GeneID" id="11508933"/>
<dbReference type="KEGG" id="mtm:MYCTH_2122104"/>
<accession>G2Q0W6</accession>
<reference evidence="2 3" key="1">
    <citation type="journal article" date="2011" name="Nat. Biotechnol.">
        <title>Comparative genomic analysis of the thermophilic biomass-degrading fungi Myceliophthora thermophila and Thielavia terrestris.</title>
        <authorList>
            <person name="Berka R.M."/>
            <person name="Grigoriev I.V."/>
            <person name="Otillar R."/>
            <person name="Salamov A."/>
            <person name="Grimwood J."/>
            <person name="Reid I."/>
            <person name="Ishmael N."/>
            <person name="John T."/>
            <person name="Darmond C."/>
            <person name="Moisan M.-C."/>
            <person name="Henrissat B."/>
            <person name="Coutinho P.M."/>
            <person name="Lombard V."/>
            <person name="Natvig D.O."/>
            <person name="Lindquist E."/>
            <person name="Schmutz J."/>
            <person name="Lucas S."/>
            <person name="Harris P."/>
            <person name="Powlowski J."/>
            <person name="Bellemare A."/>
            <person name="Taylor D."/>
            <person name="Butler G."/>
            <person name="de Vries R.P."/>
            <person name="Allijn I.E."/>
            <person name="van den Brink J."/>
            <person name="Ushinsky S."/>
            <person name="Storms R."/>
            <person name="Powell A.J."/>
            <person name="Paulsen I.T."/>
            <person name="Elbourne L.D.H."/>
            <person name="Baker S.E."/>
            <person name="Magnuson J."/>
            <person name="LaBoissiere S."/>
            <person name="Clutterbuck A.J."/>
            <person name="Martinez D."/>
            <person name="Wogulis M."/>
            <person name="de Leon A.L."/>
            <person name="Rey M.W."/>
            <person name="Tsang A."/>
        </authorList>
    </citation>
    <scope>NUCLEOTIDE SEQUENCE [LARGE SCALE GENOMIC DNA]</scope>
    <source>
        <strain evidence="3">ATCC 42464 / BCRC 31852 / DSM 1799</strain>
    </source>
</reference>
<gene>
    <name evidence="2" type="ORF">MYCTH_2122104</name>
</gene>
<dbReference type="RefSeq" id="XP_003658511.1">
    <property type="nucleotide sequence ID" value="XM_003658463.1"/>
</dbReference>
<dbReference type="VEuPathDB" id="FungiDB:MYCTH_2122104"/>
<feature type="compositionally biased region" description="Basic and acidic residues" evidence="1">
    <location>
        <begin position="19"/>
        <end position="36"/>
    </location>
</feature>
<proteinExistence type="predicted"/>
<organism evidence="2 3">
    <name type="scientific">Thermothelomyces thermophilus (strain ATCC 42464 / BCRC 31852 / DSM 1799)</name>
    <name type="common">Sporotrichum thermophile</name>
    <dbReference type="NCBI Taxonomy" id="573729"/>
    <lineage>
        <taxon>Eukaryota</taxon>
        <taxon>Fungi</taxon>
        <taxon>Dikarya</taxon>
        <taxon>Ascomycota</taxon>
        <taxon>Pezizomycotina</taxon>
        <taxon>Sordariomycetes</taxon>
        <taxon>Sordariomycetidae</taxon>
        <taxon>Sordariales</taxon>
        <taxon>Chaetomiaceae</taxon>
        <taxon>Thermothelomyces</taxon>
    </lineage>
</organism>
<dbReference type="Proteomes" id="UP000007322">
    <property type="component" value="Chromosome 1"/>
</dbReference>
<dbReference type="AlphaFoldDB" id="G2Q0W6"/>
<evidence type="ECO:0000256" key="1">
    <source>
        <dbReference type="SAM" id="MobiDB-lite"/>
    </source>
</evidence>
<feature type="region of interest" description="Disordered" evidence="1">
    <location>
        <begin position="1"/>
        <end position="45"/>
    </location>
</feature>
<dbReference type="HOGENOM" id="CLU_2484889_0_0_1"/>
<name>G2Q0W6_THET4</name>
<dbReference type="EMBL" id="CP003002">
    <property type="protein sequence ID" value="AEO53266.1"/>
    <property type="molecule type" value="Genomic_DNA"/>
</dbReference>
<evidence type="ECO:0000313" key="2">
    <source>
        <dbReference type="EMBL" id="AEO53266.1"/>
    </source>
</evidence>
<evidence type="ECO:0000313" key="3">
    <source>
        <dbReference type="Proteomes" id="UP000007322"/>
    </source>
</evidence>
<dbReference type="InParanoid" id="G2Q0W6"/>
<protein>
    <submittedName>
        <fullName evidence="2">Uncharacterized protein</fullName>
    </submittedName>
</protein>
<keyword evidence="3" id="KW-1185">Reference proteome</keyword>
<sequence length="87" mass="9752">MGIPCPSQVEKGSGAIWPRRPETERYHHANLDDQERPPPPPQLESVEREPAFLFGYFREPEEGENATIIAASTSSHFGPFDTKDDEG</sequence>